<name>A0AAE6TVW1_9LACO</name>
<protein>
    <submittedName>
        <fullName evidence="3">Uncharacterized protein</fullName>
    </submittedName>
</protein>
<sequence length="182" mass="19816">MKKSKGRWGLWVIIIILVIIILMGAAYIIGTMSNHNAKTKEIRKEVVVKKDKKNSKKDSSESKQESSKPYEGTSNNANEAASNNKSSSDSSTKDTNNAPITLSEAEQLVNNVDGEWPQDAKVTSSNGNTTTVSGYAGAKGEDHLTFTTDGNNVKIHEEFGTLDGGSYKPLDDMPPRDYSTTR</sequence>
<keyword evidence="2" id="KW-0812">Transmembrane</keyword>
<keyword evidence="2" id="KW-1133">Transmembrane helix</keyword>
<dbReference type="EMBL" id="CP045562">
    <property type="protein sequence ID" value="QFX92097.1"/>
    <property type="molecule type" value="Genomic_DNA"/>
</dbReference>
<accession>A0AAE6TVW1</accession>
<dbReference type="KEGG" id="lfv:LF543_00200"/>
<dbReference type="AlphaFoldDB" id="A0AAE6TVW1"/>
<feature type="region of interest" description="Disordered" evidence="1">
    <location>
        <begin position="46"/>
        <end position="142"/>
    </location>
</feature>
<dbReference type="Proteomes" id="UP000327194">
    <property type="component" value="Chromosome"/>
</dbReference>
<evidence type="ECO:0000313" key="4">
    <source>
        <dbReference type="Proteomes" id="UP000327194"/>
    </source>
</evidence>
<feature type="compositionally biased region" description="Basic and acidic residues" evidence="1">
    <location>
        <begin position="56"/>
        <end position="68"/>
    </location>
</feature>
<evidence type="ECO:0000256" key="2">
    <source>
        <dbReference type="SAM" id="Phobius"/>
    </source>
</evidence>
<feature type="region of interest" description="Disordered" evidence="1">
    <location>
        <begin position="161"/>
        <end position="182"/>
    </location>
</feature>
<keyword evidence="2" id="KW-0472">Membrane</keyword>
<feature type="transmembrane region" description="Helical" evidence="2">
    <location>
        <begin position="9"/>
        <end position="30"/>
    </location>
</feature>
<reference evidence="3 4" key="1">
    <citation type="submission" date="2019-10" db="EMBL/GenBank/DDBJ databases">
        <title>Genome sequencing of Lactobacillus fructivorans.</title>
        <authorList>
            <person name="Kim K."/>
        </authorList>
    </citation>
    <scope>NUCLEOTIDE SEQUENCE [LARGE SCALE GENOMIC DNA]</scope>
    <source>
        <strain evidence="3 4">LF543</strain>
    </source>
</reference>
<proteinExistence type="predicted"/>
<gene>
    <name evidence="3" type="ORF">LF543_00200</name>
</gene>
<evidence type="ECO:0000256" key="1">
    <source>
        <dbReference type="SAM" id="MobiDB-lite"/>
    </source>
</evidence>
<organism evidence="3 4">
    <name type="scientific">Fructilactobacillus fructivorans</name>
    <dbReference type="NCBI Taxonomy" id="1614"/>
    <lineage>
        <taxon>Bacteria</taxon>
        <taxon>Bacillati</taxon>
        <taxon>Bacillota</taxon>
        <taxon>Bacilli</taxon>
        <taxon>Lactobacillales</taxon>
        <taxon>Lactobacillaceae</taxon>
        <taxon>Fructilactobacillus</taxon>
    </lineage>
</organism>
<feature type="compositionally biased region" description="Low complexity" evidence="1">
    <location>
        <begin position="122"/>
        <end position="134"/>
    </location>
</feature>
<evidence type="ECO:0000313" key="3">
    <source>
        <dbReference type="EMBL" id="QFX92097.1"/>
    </source>
</evidence>
<dbReference type="RefSeq" id="WP_010022237.1">
    <property type="nucleotide sequence ID" value="NZ_AZDS01000002.1"/>
</dbReference>
<feature type="compositionally biased region" description="Low complexity" evidence="1">
    <location>
        <begin position="74"/>
        <end position="98"/>
    </location>
</feature>